<reference evidence="3" key="1">
    <citation type="journal article" date="2019" name="Int. J. Syst. Evol. Microbiol.">
        <title>The Global Catalogue of Microorganisms (GCM) 10K type strain sequencing project: providing services to taxonomists for standard genome sequencing and annotation.</title>
        <authorList>
            <consortium name="The Broad Institute Genomics Platform"/>
            <consortium name="The Broad Institute Genome Sequencing Center for Infectious Disease"/>
            <person name="Wu L."/>
            <person name="Ma J."/>
        </authorList>
    </citation>
    <scope>NUCLEOTIDE SEQUENCE [LARGE SCALE GENOMIC DNA]</scope>
    <source>
        <strain evidence="3">CGMCC 1.12931</strain>
    </source>
</reference>
<proteinExistence type="predicted"/>
<protein>
    <recommendedName>
        <fullName evidence="4">von Willebrand factor type A domain-containing protein</fullName>
    </recommendedName>
</protein>
<evidence type="ECO:0000256" key="1">
    <source>
        <dbReference type="SAM" id="Phobius"/>
    </source>
</evidence>
<evidence type="ECO:0008006" key="4">
    <source>
        <dbReference type="Google" id="ProtNLM"/>
    </source>
</evidence>
<dbReference type="InterPro" id="IPR036465">
    <property type="entry name" value="vWFA_dom_sf"/>
</dbReference>
<accession>A0ABQ1SFF1</accession>
<dbReference type="EMBL" id="BMGM01000002">
    <property type="protein sequence ID" value="GGE27926.1"/>
    <property type="molecule type" value="Genomic_DNA"/>
</dbReference>
<dbReference type="PANTHER" id="PTHR37947:SF1">
    <property type="entry name" value="BLL2462 PROTEIN"/>
    <property type="match status" value="1"/>
</dbReference>
<keyword evidence="1" id="KW-1133">Transmembrane helix</keyword>
<sequence>MTLGILLLNPKIENTTTQVIKRNLIFLVDNSSSINQIGDSNQVEDYLKSVSTDEAIQEKFNIEKYKFGEAFTELDSLDFSEKQTKITDALSSVHKIYDTEKDAVVLISDGNQSMGADYSLYSKQKNLSIFPVLVGDTIPAFDAKIDLVNANNYSFLNNQFPVEVFVSYNGIDSEETKIKLLQNQQEIASKKITFETDKASQQIQFQVEANQIGLQLYDVVLETLEGEKFTDNNQYQFGVEVIDERAKILLATSILHPDVGMWKRSIETKKQREVEVKFIGKDEVDIDDYQMVIFYQPKSNFKSLLDQTSEKGLGSFTITGTQTDYALLNKTQDYFNKEVTSSTEEYYSSYHSNFSSFQFEDIGFSEFPPLQDVFGEVFFEDEYKTLLFQNVQNITTETPLLFTYSENSTNHAVLLGENSWRWRSQFYASNESFEDFDAFVSSLIQYLSSSDYKQRLLVNASNFYNEGEKTQLSAKFYDANYNLLPDADLSIQITDEASKETQRFPMLFVNNKFVFNTASLSAGNYSFKITEKETQTSKEGQFKIVAYNVENQFINPNLSALKAIGESEEIFNLSTPDQLKNQLLEANKLQPIQKKVKKNQSLIDWPFLLGFLALTLFFEWFIRKYKGLI</sequence>
<keyword evidence="1" id="KW-0812">Transmembrane</keyword>
<dbReference type="Proteomes" id="UP000599179">
    <property type="component" value="Unassembled WGS sequence"/>
</dbReference>
<feature type="transmembrane region" description="Helical" evidence="1">
    <location>
        <begin position="602"/>
        <end position="622"/>
    </location>
</feature>
<gene>
    <name evidence="2" type="ORF">GCM10010832_05810</name>
</gene>
<comment type="caution">
    <text evidence="2">The sequence shown here is derived from an EMBL/GenBank/DDBJ whole genome shotgun (WGS) entry which is preliminary data.</text>
</comment>
<evidence type="ECO:0000313" key="3">
    <source>
        <dbReference type="Proteomes" id="UP000599179"/>
    </source>
</evidence>
<evidence type="ECO:0000313" key="2">
    <source>
        <dbReference type="EMBL" id="GGE27926.1"/>
    </source>
</evidence>
<dbReference type="PANTHER" id="PTHR37947">
    <property type="entry name" value="BLL2462 PROTEIN"/>
    <property type="match status" value="1"/>
</dbReference>
<name>A0ABQ1SFF1_9FLAO</name>
<organism evidence="2 3">
    <name type="scientific">Psychroflexus planctonicus</name>
    <dbReference type="NCBI Taxonomy" id="1526575"/>
    <lineage>
        <taxon>Bacteria</taxon>
        <taxon>Pseudomonadati</taxon>
        <taxon>Bacteroidota</taxon>
        <taxon>Flavobacteriia</taxon>
        <taxon>Flavobacteriales</taxon>
        <taxon>Flavobacteriaceae</taxon>
        <taxon>Psychroflexus</taxon>
    </lineage>
</organism>
<keyword evidence="3" id="KW-1185">Reference proteome</keyword>
<dbReference type="SUPFAM" id="SSF53300">
    <property type="entry name" value="vWA-like"/>
    <property type="match status" value="1"/>
</dbReference>
<keyword evidence="1" id="KW-0472">Membrane</keyword>